<dbReference type="GO" id="GO:0032877">
    <property type="term" value="P:positive regulation of DNA endoreduplication"/>
    <property type="evidence" value="ECO:0007669"/>
    <property type="project" value="TreeGrafter"/>
</dbReference>
<dbReference type="Pfam" id="PF00899">
    <property type="entry name" value="ThiF"/>
    <property type="match status" value="1"/>
</dbReference>
<dbReference type="GO" id="GO:0046872">
    <property type="term" value="F:metal ion binding"/>
    <property type="evidence" value="ECO:0007669"/>
    <property type="project" value="UniProtKB-KW"/>
</dbReference>
<dbReference type="GO" id="GO:0005783">
    <property type="term" value="C:endoplasmic reticulum"/>
    <property type="evidence" value="ECO:0007669"/>
    <property type="project" value="UniProtKB-SubCell"/>
</dbReference>
<dbReference type="Gene3D" id="3.40.50.720">
    <property type="entry name" value="NAD(P)-binding Rossmann-like Domain"/>
    <property type="match status" value="1"/>
</dbReference>
<keyword evidence="4" id="KW-0256">Endoplasmic reticulum</keyword>
<evidence type="ECO:0000313" key="8">
    <source>
        <dbReference type="EMBL" id="KAF9612275.1"/>
    </source>
</evidence>
<evidence type="ECO:0000259" key="7">
    <source>
        <dbReference type="Pfam" id="PF00899"/>
    </source>
</evidence>
<keyword evidence="3" id="KW-0732">Signal</keyword>
<dbReference type="PRINTS" id="PR00655">
    <property type="entry name" value="AUXINBINDNGP"/>
</dbReference>
<dbReference type="InterPro" id="IPR000526">
    <property type="entry name" value="Auxin-bd"/>
</dbReference>
<dbReference type="Pfam" id="PF02041">
    <property type="entry name" value="Auxin_BP"/>
    <property type="match status" value="1"/>
</dbReference>
<dbReference type="AlphaFoldDB" id="A0A835I459"/>
<protein>
    <recommendedName>
        <fullName evidence="7">THIF-type NAD/FAD binding fold domain-containing protein</fullName>
    </recommendedName>
</protein>
<comment type="caution">
    <text evidence="8">The sequence shown here is derived from an EMBL/GenBank/DDBJ whole genome shotgun (WGS) entry which is preliminary data.</text>
</comment>
<sequence length="205" mass="22823">CCFCCMPANHIQFMEFGYHFICLGNDGCGSYAKNLILAGVKSETLHDEGTVELWDLSSNFIFSEVDVGKNRALASVQKLQELNNAILVSTNTTKLTKELLSNFQGSDFFVYVVGIPIVRNISELPQSDHGSERLSHMTVAGSLLHGMKEEYLEGYDSAICNTHIVLTDRSEYGASYEKCNSIGRASNGRRDYPKNRQVRDHAIVN</sequence>
<dbReference type="GO" id="GO:0010011">
    <property type="term" value="F:auxin binding"/>
    <property type="evidence" value="ECO:0007669"/>
    <property type="project" value="InterPro"/>
</dbReference>
<keyword evidence="2" id="KW-0479">Metal-binding</keyword>
<accession>A0A835I459</accession>
<keyword evidence="5" id="KW-0862">Zinc</keyword>
<dbReference type="EMBL" id="JADFTS010000004">
    <property type="protein sequence ID" value="KAF9612275.1"/>
    <property type="molecule type" value="Genomic_DNA"/>
</dbReference>
<dbReference type="GO" id="GO:0008641">
    <property type="term" value="F:ubiquitin-like modifier activating enzyme activity"/>
    <property type="evidence" value="ECO:0007669"/>
    <property type="project" value="InterPro"/>
</dbReference>
<dbReference type="PANTHER" id="PTHR37236:SF1">
    <property type="entry name" value="AUXIN-BINDING PROTEIN 1"/>
    <property type="match status" value="1"/>
</dbReference>
<name>A0A835I459_9MAGN</name>
<dbReference type="OrthoDB" id="10252231at2759"/>
<dbReference type="SUPFAM" id="SSF69572">
    <property type="entry name" value="Activating enzymes of the ubiquitin-like proteins"/>
    <property type="match status" value="1"/>
</dbReference>
<comment type="subcellular location">
    <subcellularLocation>
        <location evidence="1">Endoplasmic reticulum</location>
    </subcellularLocation>
</comment>
<evidence type="ECO:0000256" key="5">
    <source>
        <dbReference type="ARBA" id="ARBA00022833"/>
    </source>
</evidence>
<dbReference type="GO" id="GO:0051781">
    <property type="term" value="P:positive regulation of cell division"/>
    <property type="evidence" value="ECO:0007669"/>
    <property type="project" value="TreeGrafter"/>
</dbReference>
<evidence type="ECO:0000256" key="1">
    <source>
        <dbReference type="ARBA" id="ARBA00004240"/>
    </source>
</evidence>
<dbReference type="Proteomes" id="UP000631114">
    <property type="component" value="Unassembled WGS sequence"/>
</dbReference>
<reference evidence="8 9" key="1">
    <citation type="submission" date="2020-10" db="EMBL/GenBank/DDBJ databases">
        <title>The Coptis chinensis genome and diversification of protoberbering-type alkaloids.</title>
        <authorList>
            <person name="Wang B."/>
            <person name="Shu S."/>
            <person name="Song C."/>
            <person name="Liu Y."/>
        </authorList>
    </citation>
    <scope>NUCLEOTIDE SEQUENCE [LARGE SCALE GENOMIC DNA]</scope>
    <source>
        <strain evidence="8">HL-2020</strain>
        <tissue evidence="8">Leaf</tissue>
    </source>
</reference>
<evidence type="ECO:0000256" key="3">
    <source>
        <dbReference type="ARBA" id="ARBA00022729"/>
    </source>
</evidence>
<evidence type="ECO:0000256" key="6">
    <source>
        <dbReference type="ARBA" id="ARBA00023180"/>
    </source>
</evidence>
<feature type="non-terminal residue" evidence="8">
    <location>
        <position position="1"/>
    </location>
</feature>
<dbReference type="InterPro" id="IPR035985">
    <property type="entry name" value="Ubiquitin-activating_enz"/>
</dbReference>
<gene>
    <name evidence="8" type="ORF">IFM89_038845</name>
</gene>
<feature type="domain" description="THIF-type NAD/FAD binding fold" evidence="7">
    <location>
        <begin position="21"/>
        <end position="103"/>
    </location>
</feature>
<dbReference type="PANTHER" id="PTHR37236">
    <property type="entry name" value="AUXIN-BINDING PROTEIN 1"/>
    <property type="match status" value="1"/>
</dbReference>
<keyword evidence="6" id="KW-0325">Glycoprotein</keyword>
<dbReference type="GO" id="GO:0009826">
    <property type="term" value="P:unidimensional cell growth"/>
    <property type="evidence" value="ECO:0007669"/>
    <property type="project" value="TreeGrafter"/>
</dbReference>
<dbReference type="InterPro" id="IPR000594">
    <property type="entry name" value="ThiF_NAD_FAD-bd"/>
</dbReference>
<dbReference type="GO" id="GO:0045793">
    <property type="term" value="P:positive regulation of cell size"/>
    <property type="evidence" value="ECO:0007669"/>
    <property type="project" value="TreeGrafter"/>
</dbReference>
<keyword evidence="9" id="KW-1185">Reference proteome</keyword>
<organism evidence="8 9">
    <name type="scientific">Coptis chinensis</name>
    <dbReference type="NCBI Taxonomy" id="261450"/>
    <lineage>
        <taxon>Eukaryota</taxon>
        <taxon>Viridiplantae</taxon>
        <taxon>Streptophyta</taxon>
        <taxon>Embryophyta</taxon>
        <taxon>Tracheophyta</taxon>
        <taxon>Spermatophyta</taxon>
        <taxon>Magnoliopsida</taxon>
        <taxon>Ranunculales</taxon>
        <taxon>Ranunculaceae</taxon>
        <taxon>Coptidoideae</taxon>
        <taxon>Coptis</taxon>
    </lineage>
</organism>
<proteinExistence type="predicted"/>
<dbReference type="GO" id="GO:0000911">
    <property type="term" value="P:cytokinesis by cell plate formation"/>
    <property type="evidence" value="ECO:0007669"/>
    <property type="project" value="TreeGrafter"/>
</dbReference>
<evidence type="ECO:0000313" key="9">
    <source>
        <dbReference type="Proteomes" id="UP000631114"/>
    </source>
</evidence>
<evidence type="ECO:0000256" key="2">
    <source>
        <dbReference type="ARBA" id="ARBA00022723"/>
    </source>
</evidence>
<evidence type="ECO:0000256" key="4">
    <source>
        <dbReference type="ARBA" id="ARBA00022824"/>
    </source>
</evidence>